<dbReference type="PANTHER" id="PTHR46957:SF3">
    <property type="entry name" value="CYTOKINE RECEPTOR"/>
    <property type="match status" value="1"/>
</dbReference>
<dbReference type="FunFam" id="2.60.40.10:FF:001802">
    <property type="entry name" value="Myotactin form A"/>
    <property type="match status" value="1"/>
</dbReference>
<evidence type="ECO:0000313" key="3">
    <source>
        <dbReference type="EMBL" id="RCN43889.1"/>
    </source>
</evidence>
<proteinExistence type="predicted"/>
<feature type="domain" description="Fibronectin type-III" evidence="2">
    <location>
        <begin position="839"/>
        <end position="914"/>
    </location>
</feature>
<evidence type="ECO:0000259" key="2">
    <source>
        <dbReference type="PROSITE" id="PS50853"/>
    </source>
</evidence>
<dbReference type="Gene3D" id="2.60.40.10">
    <property type="entry name" value="Immunoglobulins"/>
    <property type="match status" value="6"/>
</dbReference>
<dbReference type="GO" id="GO:0016020">
    <property type="term" value="C:membrane"/>
    <property type="evidence" value="ECO:0007669"/>
    <property type="project" value="UniProtKB-SubCell"/>
</dbReference>
<dbReference type="SMART" id="SM00060">
    <property type="entry name" value="FN3"/>
    <property type="match status" value="8"/>
</dbReference>
<feature type="domain" description="Fibronectin type-III" evidence="2">
    <location>
        <begin position="353"/>
        <end position="442"/>
    </location>
</feature>
<dbReference type="OrthoDB" id="5831260at2759"/>
<gene>
    <name evidence="3" type="ORF">ANCCAN_10090</name>
</gene>
<dbReference type="PANTHER" id="PTHR46957">
    <property type="entry name" value="CYTOKINE RECEPTOR"/>
    <property type="match status" value="1"/>
</dbReference>
<dbReference type="PROSITE" id="PS50853">
    <property type="entry name" value="FN3"/>
    <property type="match status" value="6"/>
</dbReference>
<accession>A0A368GKV7</accession>
<dbReference type="InterPro" id="IPR050713">
    <property type="entry name" value="RTP_Phos/Ushers"/>
</dbReference>
<feature type="domain" description="Fibronectin type-III" evidence="2">
    <location>
        <begin position="744"/>
        <end position="835"/>
    </location>
</feature>
<dbReference type="AlphaFoldDB" id="A0A368GKV7"/>
<comment type="caution">
    <text evidence="3">The sequence shown here is derived from an EMBL/GenBank/DDBJ whole genome shotgun (WGS) entry which is preliminary data.</text>
</comment>
<protein>
    <submittedName>
        <fullName evidence="3">Fibronectin type III domain protein</fullName>
    </submittedName>
</protein>
<dbReference type="Proteomes" id="UP000252519">
    <property type="component" value="Unassembled WGS sequence"/>
</dbReference>
<dbReference type="EMBL" id="JOJR01000143">
    <property type="protein sequence ID" value="RCN43889.1"/>
    <property type="molecule type" value="Genomic_DNA"/>
</dbReference>
<dbReference type="InterPro" id="IPR036116">
    <property type="entry name" value="FN3_sf"/>
</dbReference>
<feature type="compositionally biased region" description="Polar residues" evidence="1">
    <location>
        <begin position="820"/>
        <end position="835"/>
    </location>
</feature>
<feature type="domain" description="Fibronectin type-III" evidence="2">
    <location>
        <begin position="444"/>
        <end position="543"/>
    </location>
</feature>
<reference evidence="3 4" key="1">
    <citation type="submission" date="2014-10" db="EMBL/GenBank/DDBJ databases">
        <title>Draft genome of the hookworm Ancylostoma caninum.</title>
        <authorList>
            <person name="Mitreva M."/>
        </authorList>
    </citation>
    <scope>NUCLEOTIDE SEQUENCE [LARGE SCALE GENOMIC DNA]</scope>
    <source>
        <strain evidence="3 4">Baltimore</strain>
    </source>
</reference>
<evidence type="ECO:0000256" key="1">
    <source>
        <dbReference type="SAM" id="MobiDB-lite"/>
    </source>
</evidence>
<name>A0A368GKV7_ANCCA</name>
<dbReference type="STRING" id="29170.A0A368GKV7"/>
<sequence length="914" mass="101686">MAVEVLPESRRVERARVPPYVSGHTLSGLLPDTKYLIGVVAFVDHEPKQVYNLEAETSASGELESWEEKPQVVDDGSHHFTVRWQLPIVEKAVNKFVVEYRLPNETTWRSTEPTKADEDAHEFSAVLPNMADTSLYTVRVVAIGPQEEVVTRTEEVTVGAAAANACVGPAGIPEDVALEAAEPTALRFTWTKPNCDESVAPIDGYEYLASARITPAGVSYNLTSSVVQESGSTLHFSLLQLAGVEQQPRFQISIDQPRIEQRGSLNLAYWSTSGDTSQLFGYQVDIRRDGDRDWHEQGPLVRSEPSQTHFRQSLGAVPVATYYLRVRAVDNNMATVATSPSTSFSVSCQPPISPENVRLDRVSDDIVRVSWTFPSEDPACQTYFFITGVQNGVPVNHRAPGTERSYDINGPARGDWRVEVRAVNSAGSGPASRQAVFTSAQQSLVSAPRVTARGNDLHVEWRSEGDGRGVFGYRLQFRSESSGWNPYGQVVPYVGDNQDYSQTLTGLQQGHTYSVHIQVLDRNSYVMYVSPEASARSSCTAPSHPPSHLQLQAPDASHVRVHWALPPQSTWGCADIQYEIQVVEPRGIPSVNVAGSQTNHIFQSHPNQQWSVRIRAINSAGHSAWTPTAEARTPPGGELIVGPNVAYRQGNPIITWQARENVEDLVESFILEWKASNERDWRQHRNPIPFSGWQRPYSIDLGELPKGHNYQVRVVVKDMNRGTAFTSPIVQVQTRSTCQPPRRAPSNLQVSPIGPTQIRLTWAPLHESEWNCDRLWYIVKYSTPKNQGFKNLTQGENSVVFESDPYTKWNFEVQAANPAGETQWSRTETAQTQDASPGPVVDLRVQPVGPDRLQVSWRPPINPNGLITQYEVTYQLISKGMCDHQQDVPRTISVTTPNHVITGLHPHSRYSYTL</sequence>
<feature type="domain" description="Fibronectin type-III" evidence="2">
    <location>
        <begin position="545"/>
        <end position="636"/>
    </location>
</feature>
<dbReference type="InterPro" id="IPR003961">
    <property type="entry name" value="FN3_dom"/>
</dbReference>
<feature type="region of interest" description="Disordered" evidence="1">
    <location>
        <begin position="819"/>
        <end position="839"/>
    </location>
</feature>
<keyword evidence="4" id="KW-1185">Reference proteome</keyword>
<organism evidence="3 4">
    <name type="scientific">Ancylostoma caninum</name>
    <name type="common">Dog hookworm</name>
    <dbReference type="NCBI Taxonomy" id="29170"/>
    <lineage>
        <taxon>Eukaryota</taxon>
        <taxon>Metazoa</taxon>
        <taxon>Ecdysozoa</taxon>
        <taxon>Nematoda</taxon>
        <taxon>Chromadorea</taxon>
        <taxon>Rhabditida</taxon>
        <taxon>Rhabditina</taxon>
        <taxon>Rhabditomorpha</taxon>
        <taxon>Strongyloidea</taxon>
        <taxon>Ancylostomatidae</taxon>
        <taxon>Ancylostomatinae</taxon>
        <taxon>Ancylostoma</taxon>
    </lineage>
</organism>
<evidence type="ECO:0000313" key="4">
    <source>
        <dbReference type="Proteomes" id="UP000252519"/>
    </source>
</evidence>
<dbReference type="CDD" id="cd00063">
    <property type="entry name" value="FN3"/>
    <property type="match status" value="6"/>
</dbReference>
<feature type="domain" description="Fibronectin type-III" evidence="2">
    <location>
        <begin position="66"/>
        <end position="163"/>
    </location>
</feature>
<dbReference type="Pfam" id="PF00041">
    <property type="entry name" value="fn3"/>
    <property type="match status" value="2"/>
</dbReference>
<dbReference type="InterPro" id="IPR013783">
    <property type="entry name" value="Ig-like_fold"/>
</dbReference>
<dbReference type="SUPFAM" id="SSF49265">
    <property type="entry name" value="Fibronectin type III"/>
    <property type="match status" value="5"/>
</dbReference>